<comment type="caution">
    <text evidence="2">The sequence shown here is derived from an EMBL/GenBank/DDBJ whole genome shotgun (WGS) entry which is preliminary data.</text>
</comment>
<organism evidence="2 3">
    <name type="scientific">Microlunatus endophyticus</name>
    <dbReference type="NCBI Taxonomy" id="1716077"/>
    <lineage>
        <taxon>Bacteria</taxon>
        <taxon>Bacillati</taxon>
        <taxon>Actinomycetota</taxon>
        <taxon>Actinomycetes</taxon>
        <taxon>Propionibacteriales</taxon>
        <taxon>Propionibacteriaceae</taxon>
        <taxon>Microlunatus</taxon>
    </lineage>
</organism>
<reference evidence="2" key="1">
    <citation type="journal article" date="2014" name="Int. J. Syst. Evol. Microbiol.">
        <title>Complete genome sequence of Corynebacterium casei LMG S-19264T (=DSM 44701T), isolated from a smear-ripened cheese.</title>
        <authorList>
            <consortium name="US DOE Joint Genome Institute (JGI-PGF)"/>
            <person name="Walter F."/>
            <person name="Albersmeier A."/>
            <person name="Kalinowski J."/>
            <person name="Ruckert C."/>
        </authorList>
    </citation>
    <scope>NUCLEOTIDE SEQUENCE</scope>
    <source>
        <strain evidence="2">CGMCC 4.7306</strain>
    </source>
</reference>
<dbReference type="Gene3D" id="3.90.1200.10">
    <property type="match status" value="1"/>
</dbReference>
<dbReference type="InterPro" id="IPR002575">
    <property type="entry name" value="Aminoglycoside_PTrfase"/>
</dbReference>
<dbReference type="AlphaFoldDB" id="A0A917W0G3"/>
<evidence type="ECO:0000259" key="1">
    <source>
        <dbReference type="Pfam" id="PF01636"/>
    </source>
</evidence>
<gene>
    <name evidence="2" type="ORF">GCM10011575_09740</name>
</gene>
<name>A0A917W0G3_9ACTN</name>
<evidence type="ECO:0000313" key="3">
    <source>
        <dbReference type="Proteomes" id="UP000613840"/>
    </source>
</evidence>
<accession>A0A917W0G3</accession>
<protein>
    <recommendedName>
        <fullName evidence="1">Aminoglycoside phosphotransferase domain-containing protein</fullName>
    </recommendedName>
</protein>
<feature type="domain" description="Aminoglycoside phosphotransferase" evidence="1">
    <location>
        <begin position="67"/>
        <end position="137"/>
    </location>
</feature>
<keyword evidence="3" id="KW-1185">Reference proteome</keyword>
<dbReference type="SUPFAM" id="SSF56112">
    <property type="entry name" value="Protein kinase-like (PK-like)"/>
    <property type="match status" value="1"/>
</dbReference>
<dbReference type="Proteomes" id="UP000613840">
    <property type="component" value="Unassembled WGS sequence"/>
</dbReference>
<dbReference type="Pfam" id="PF01636">
    <property type="entry name" value="APH"/>
    <property type="match status" value="1"/>
</dbReference>
<dbReference type="InterPro" id="IPR011009">
    <property type="entry name" value="Kinase-like_dom_sf"/>
</dbReference>
<dbReference type="EMBL" id="BMMZ01000002">
    <property type="protein sequence ID" value="GGL53371.1"/>
    <property type="molecule type" value="Genomic_DNA"/>
</dbReference>
<reference evidence="2" key="2">
    <citation type="submission" date="2020-09" db="EMBL/GenBank/DDBJ databases">
        <authorList>
            <person name="Sun Q."/>
            <person name="Zhou Y."/>
        </authorList>
    </citation>
    <scope>NUCLEOTIDE SEQUENCE</scope>
    <source>
        <strain evidence="2">CGMCC 4.7306</strain>
    </source>
</reference>
<proteinExistence type="predicted"/>
<evidence type="ECO:0000313" key="2">
    <source>
        <dbReference type="EMBL" id="GGL53371.1"/>
    </source>
</evidence>
<sequence>MLGIDDHGREILTYLPGESMPWTAWPPVLRGDDGVAQLGRLLRRYHEAVSDFSPPPGAEWRNPLAGPGEIIRHGDFSPFNTTWVDGCVVGLIDWDFARPGRRVDDLAYLAWQLVPLQSEGRREQYGLDARLDLRSRLRVLCDAYGGDFPPMAVVRAAIEVIDAERRDTEELAARGLHPWNRFAADGALQAFAREAQWIRETQDWWSGDES</sequence>